<proteinExistence type="predicted"/>
<comment type="caution">
    <text evidence="1">The sequence shown here is derived from an EMBL/GenBank/DDBJ whole genome shotgun (WGS) entry which is preliminary data.</text>
</comment>
<organism evidence="1 2">
    <name type="scientific">Sulfitobacter mediterraneus</name>
    <dbReference type="NCBI Taxonomy" id="83219"/>
    <lineage>
        <taxon>Bacteria</taxon>
        <taxon>Pseudomonadati</taxon>
        <taxon>Pseudomonadota</taxon>
        <taxon>Alphaproteobacteria</taxon>
        <taxon>Rhodobacterales</taxon>
        <taxon>Roseobacteraceae</taxon>
        <taxon>Sulfitobacter</taxon>
    </lineage>
</organism>
<dbReference type="RefSeq" id="WP_025048239.1">
    <property type="nucleotide sequence ID" value="NZ_QBKU01000003.1"/>
</dbReference>
<evidence type="ECO:0000313" key="1">
    <source>
        <dbReference type="EMBL" id="PTX74788.1"/>
    </source>
</evidence>
<accession>A0A2T6CH10</accession>
<gene>
    <name evidence="1" type="ORF">C8N31_103270</name>
</gene>
<dbReference type="AlphaFoldDB" id="A0A2T6CH10"/>
<evidence type="ECO:0000313" key="2">
    <source>
        <dbReference type="Proteomes" id="UP000244092"/>
    </source>
</evidence>
<dbReference type="EMBL" id="QBKU01000003">
    <property type="protein sequence ID" value="PTX74788.1"/>
    <property type="molecule type" value="Genomic_DNA"/>
</dbReference>
<reference evidence="1 2" key="1">
    <citation type="submission" date="2018-04" db="EMBL/GenBank/DDBJ databases">
        <title>Genomic Encyclopedia of Archaeal and Bacterial Type Strains, Phase II (KMG-II): from individual species to whole genera.</title>
        <authorList>
            <person name="Goeker M."/>
        </authorList>
    </citation>
    <scope>NUCLEOTIDE SEQUENCE [LARGE SCALE GENOMIC DNA]</scope>
    <source>
        <strain evidence="1 2">DSM 12244</strain>
    </source>
</reference>
<sequence length="153" mass="17445">MNHSLLTGLWFLGIATILTSCGFDGDQLREYLPSEIADAPSIYNKRDIFFCAVSIYQLKNSPPYTEMPFSKPTRSTSDWLQLPLEGKVDYGSFAAQALSYGNECFDSEAQKITGLRILSEYYSSNRQGYFIEVRHNLILVHDTERRLIIISSR</sequence>
<name>A0A2T6CH10_9RHOB</name>
<dbReference type="Proteomes" id="UP000244092">
    <property type="component" value="Unassembled WGS sequence"/>
</dbReference>
<protein>
    <submittedName>
        <fullName evidence="1">Uncharacterized protein</fullName>
    </submittedName>
</protein>